<dbReference type="PANTHER" id="PTHR45527:SF1">
    <property type="entry name" value="FATTY ACID SYNTHASE"/>
    <property type="match status" value="1"/>
</dbReference>
<dbReference type="PROSITE" id="PS50075">
    <property type="entry name" value="CARRIER"/>
    <property type="match status" value="1"/>
</dbReference>
<organism evidence="6 7">
    <name type="scientific">Planomonospora parontospora</name>
    <dbReference type="NCBI Taxonomy" id="58119"/>
    <lineage>
        <taxon>Bacteria</taxon>
        <taxon>Bacillati</taxon>
        <taxon>Actinomycetota</taxon>
        <taxon>Actinomycetes</taxon>
        <taxon>Streptosporangiales</taxon>
        <taxon>Streptosporangiaceae</taxon>
        <taxon>Planomonospora</taxon>
    </lineage>
</organism>
<dbReference type="Pfam" id="PF00550">
    <property type="entry name" value="PP-binding"/>
    <property type="match status" value="1"/>
</dbReference>
<evidence type="ECO:0000313" key="6">
    <source>
        <dbReference type="EMBL" id="GGK63011.1"/>
    </source>
</evidence>
<dbReference type="InterPro" id="IPR020806">
    <property type="entry name" value="PKS_PP-bd"/>
</dbReference>
<dbReference type="InterPro" id="IPR010071">
    <property type="entry name" value="AA_adenyl_dom"/>
</dbReference>
<dbReference type="Pfam" id="PF00501">
    <property type="entry name" value="AMP-binding"/>
    <property type="match status" value="1"/>
</dbReference>
<dbReference type="FunFam" id="3.40.50.980:FF:000001">
    <property type="entry name" value="Non-ribosomal peptide synthetase"/>
    <property type="match status" value="1"/>
</dbReference>
<feature type="compositionally biased region" description="Gly residues" evidence="4">
    <location>
        <begin position="454"/>
        <end position="469"/>
    </location>
</feature>
<evidence type="ECO:0000256" key="1">
    <source>
        <dbReference type="ARBA" id="ARBA00001957"/>
    </source>
</evidence>
<dbReference type="InterPro" id="IPR020845">
    <property type="entry name" value="AMP-binding_CS"/>
</dbReference>
<dbReference type="InterPro" id="IPR036736">
    <property type="entry name" value="ACP-like_sf"/>
</dbReference>
<evidence type="ECO:0000256" key="3">
    <source>
        <dbReference type="ARBA" id="ARBA00022553"/>
    </source>
</evidence>
<dbReference type="GO" id="GO:0009366">
    <property type="term" value="C:enterobactin synthetase complex"/>
    <property type="evidence" value="ECO:0007669"/>
    <property type="project" value="TreeGrafter"/>
</dbReference>
<dbReference type="Proteomes" id="UP000627984">
    <property type="component" value="Unassembled WGS sequence"/>
</dbReference>
<dbReference type="Gene3D" id="3.40.50.1820">
    <property type="entry name" value="alpha/beta hydrolase"/>
    <property type="match status" value="1"/>
</dbReference>
<dbReference type="FunFam" id="3.40.50.12780:FF:000012">
    <property type="entry name" value="Non-ribosomal peptide synthetase"/>
    <property type="match status" value="1"/>
</dbReference>
<proteinExistence type="predicted"/>
<dbReference type="InterPro" id="IPR000873">
    <property type="entry name" value="AMP-dep_synth/lig_dom"/>
</dbReference>
<dbReference type="PROSITE" id="PS00455">
    <property type="entry name" value="AMP_BINDING"/>
    <property type="match status" value="1"/>
</dbReference>
<dbReference type="RefSeq" id="WP_204054341.1">
    <property type="nucleotide sequence ID" value="NZ_BMQD01000006.1"/>
</dbReference>
<dbReference type="GO" id="GO:0031177">
    <property type="term" value="F:phosphopantetheine binding"/>
    <property type="evidence" value="ECO:0007669"/>
    <property type="project" value="InterPro"/>
</dbReference>
<evidence type="ECO:0000256" key="4">
    <source>
        <dbReference type="SAM" id="MobiDB-lite"/>
    </source>
</evidence>
<dbReference type="SMART" id="SM00823">
    <property type="entry name" value="PKS_PP"/>
    <property type="match status" value="1"/>
</dbReference>
<dbReference type="AlphaFoldDB" id="A0AA37BG07"/>
<dbReference type="EMBL" id="BMQD01000006">
    <property type="protein sequence ID" value="GGK63011.1"/>
    <property type="molecule type" value="Genomic_DNA"/>
</dbReference>
<dbReference type="InterPro" id="IPR009081">
    <property type="entry name" value="PP-bd_ACP"/>
</dbReference>
<dbReference type="InterPro" id="IPR006162">
    <property type="entry name" value="Ppantetheine_attach_site"/>
</dbReference>
<evidence type="ECO:0000313" key="7">
    <source>
        <dbReference type="Proteomes" id="UP000627984"/>
    </source>
</evidence>
<dbReference type="GO" id="GO:0009239">
    <property type="term" value="P:enterobactin biosynthetic process"/>
    <property type="evidence" value="ECO:0007669"/>
    <property type="project" value="TreeGrafter"/>
</dbReference>
<comment type="cofactor">
    <cofactor evidence="1">
        <name>pantetheine 4'-phosphate</name>
        <dbReference type="ChEBI" id="CHEBI:47942"/>
    </cofactor>
</comment>
<dbReference type="FunFam" id="1.10.1200.10:FF:000016">
    <property type="entry name" value="Non-ribosomal peptide synthase"/>
    <property type="match status" value="1"/>
</dbReference>
<dbReference type="InterPro" id="IPR045851">
    <property type="entry name" value="AMP-bd_C_sf"/>
</dbReference>
<keyword evidence="2" id="KW-0596">Phosphopantetheine</keyword>
<name>A0AA37BG07_9ACTN</name>
<dbReference type="GO" id="GO:0047527">
    <property type="term" value="F:2,3-dihydroxybenzoate-serine ligase activity"/>
    <property type="evidence" value="ECO:0007669"/>
    <property type="project" value="TreeGrafter"/>
</dbReference>
<dbReference type="InterPro" id="IPR029058">
    <property type="entry name" value="AB_hydrolase_fold"/>
</dbReference>
<dbReference type="PANTHER" id="PTHR45527">
    <property type="entry name" value="NONRIBOSOMAL PEPTIDE SYNTHETASE"/>
    <property type="match status" value="1"/>
</dbReference>
<dbReference type="Gene3D" id="2.30.38.10">
    <property type="entry name" value="Luciferase, Domain 3"/>
    <property type="match status" value="1"/>
</dbReference>
<dbReference type="GO" id="GO:0043041">
    <property type="term" value="P:amino acid activation for nonribosomal peptide biosynthetic process"/>
    <property type="evidence" value="ECO:0007669"/>
    <property type="project" value="TreeGrafter"/>
</dbReference>
<sequence>MLTTPRTPTTLELTRRRRDLTPDAVAVSGPGGELTHRELHERVDALAAVLRERGVGPEVPVGICMERTVGMVVAVLAVWAAGGAYVPLDPAFPADRLRLMREDAGAGLVLTQDGVDARLPGGTPRTLVLAPDGTVPGARPAADGPPAQDGPTGDLAYLIYTSGSTGRPKGVAVPHGAVANLIGSFASLLELTPADRWLAVTTLSFDISVLELLLPLTCGARLVVAPADRAADGPALRALAAEERITVMQATPATWRILLEAGGVPETVRTRLCGGEALPRDLADALGSGGARLWNVYGPTETTVWSTAGPVPPAPAPVDLGGPIADTALYLLDAGGDPVPEGEVGELHIGGAGVARGYHGLPALTAGRFLPDPFSGRPGARMYATGDLARIGAAGRLEYLGRADQQVKIRGFRIELGEIETALRAAGEVRQAAVAVREGPDGLPRLVAYVVPAGGPGGPGDPGGPGGSGRQDASDSSDAPGDPGGPGDADGRDGAEGAGGLWPVLRARLRAGLPEYMVPAHLVVLDRLPLTPNGKLDRAALPHPDWTRVAGAPYRAPSTPEEKELAAMWTEVLGLAEPVGVDDDFFELGGHSLTAAQIIARVRTMFGVAVPIVALFENPTVAGLARELDRAGDGADDGPDLMDMAALREQLDGLSAEELAALFDELAPDA</sequence>
<feature type="domain" description="Carrier" evidence="5">
    <location>
        <begin position="556"/>
        <end position="632"/>
    </location>
</feature>
<feature type="region of interest" description="Disordered" evidence="4">
    <location>
        <begin position="450"/>
        <end position="497"/>
    </location>
</feature>
<keyword evidence="3" id="KW-0597">Phosphoprotein</keyword>
<evidence type="ECO:0000259" key="5">
    <source>
        <dbReference type="PROSITE" id="PS50075"/>
    </source>
</evidence>
<comment type="caution">
    <text evidence="6">The sequence shown here is derived from an EMBL/GenBank/DDBJ whole genome shotgun (WGS) entry which is preliminary data.</text>
</comment>
<dbReference type="Gene3D" id="3.40.50.980">
    <property type="match status" value="2"/>
</dbReference>
<protein>
    <recommendedName>
        <fullName evidence="5">Carrier domain-containing protein</fullName>
    </recommendedName>
</protein>
<dbReference type="Gene3D" id="3.30.300.30">
    <property type="match status" value="1"/>
</dbReference>
<dbReference type="PROSITE" id="PS00012">
    <property type="entry name" value="PHOSPHOPANTETHEINE"/>
    <property type="match status" value="1"/>
</dbReference>
<dbReference type="GO" id="GO:0005829">
    <property type="term" value="C:cytosol"/>
    <property type="evidence" value="ECO:0007669"/>
    <property type="project" value="TreeGrafter"/>
</dbReference>
<dbReference type="SUPFAM" id="SSF47336">
    <property type="entry name" value="ACP-like"/>
    <property type="match status" value="1"/>
</dbReference>
<accession>A0AA37BG07</accession>
<gene>
    <name evidence="6" type="ORF">GCM10010126_22910</name>
</gene>
<reference evidence="6" key="2">
    <citation type="submission" date="2022-09" db="EMBL/GenBank/DDBJ databases">
        <authorList>
            <person name="Sun Q."/>
            <person name="Ohkuma M."/>
        </authorList>
    </citation>
    <scope>NUCLEOTIDE SEQUENCE</scope>
    <source>
        <strain evidence="6">JCM 3093</strain>
    </source>
</reference>
<reference evidence="6" key="1">
    <citation type="journal article" date="2014" name="Int. J. Syst. Evol. Microbiol.">
        <title>Complete genome sequence of Corynebacterium casei LMG S-19264T (=DSM 44701T), isolated from a smear-ripened cheese.</title>
        <authorList>
            <consortium name="US DOE Joint Genome Institute (JGI-PGF)"/>
            <person name="Walter F."/>
            <person name="Albersmeier A."/>
            <person name="Kalinowski J."/>
            <person name="Ruckert C."/>
        </authorList>
    </citation>
    <scope>NUCLEOTIDE SEQUENCE</scope>
    <source>
        <strain evidence="6">JCM 3093</strain>
    </source>
</reference>
<dbReference type="NCBIfam" id="TIGR01733">
    <property type="entry name" value="AA-adenyl-dom"/>
    <property type="match status" value="1"/>
</dbReference>
<evidence type="ECO:0000256" key="2">
    <source>
        <dbReference type="ARBA" id="ARBA00022450"/>
    </source>
</evidence>
<dbReference type="GO" id="GO:0072330">
    <property type="term" value="P:monocarboxylic acid biosynthetic process"/>
    <property type="evidence" value="ECO:0007669"/>
    <property type="project" value="UniProtKB-ARBA"/>
</dbReference>
<dbReference type="SUPFAM" id="SSF56801">
    <property type="entry name" value="Acetyl-CoA synthetase-like"/>
    <property type="match status" value="1"/>
</dbReference>